<gene>
    <name evidence="1" type="ORF">SAMN04515674_10767</name>
</gene>
<name>A0A1I5U9K5_9BACT</name>
<dbReference type="EMBL" id="FOXH01000007">
    <property type="protein sequence ID" value="SFP91963.1"/>
    <property type="molecule type" value="Genomic_DNA"/>
</dbReference>
<proteinExistence type="predicted"/>
<dbReference type="Proteomes" id="UP000199306">
    <property type="component" value="Unassembled WGS sequence"/>
</dbReference>
<dbReference type="RefSeq" id="WP_092017699.1">
    <property type="nucleotide sequence ID" value="NZ_FOXH01000007.1"/>
</dbReference>
<sequence>MHKLLYFLILGILIHDSFAQEMPAKKLVSRTAIDLFYYGGNVYRDTIEIQYALRDTTKNKLFPRISFANGSVRNGLSADSIPDNALIRINDVSFRNKEVLKWISDVKVLSLRNDSLFYAGLKNPDIELMKLPKPRIQALLIQKHSRLPKDFFFFTPYELQGIRFRCFAESPIYDLLDFHQETEKSPVRYVIDGKLQPLNVTFESLNKAEIKKIEVYSPLEAQRFFGNSFRNGLVEVVTRNGHSRNDLHLRNIRILEEMQVKNGKWQLLKDTVMTFEEVIAYRNERLTANGAPVYMIDGENETEYVNRKTIDIGSIEKIDIKRAENRFDNISQTFSKIGNDTIFLNIRRYHANNRLSNFASIMSDLQRLRQDNTESVPIYIVDEVEIDVEKLKHFKSKELEMIAVLQGCEAIQKYGKRGENGVVIYKTRK</sequence>
<reference evidence="1 2" key="1">
    <citation type="submission" date="2016-10" db="EMBL/GenBank/DDBJ databases">
        <authorList>
            <person name="de Groot N.N."/>
        </authorList>
    </citation>
    <scope>NUCLEOTIDE SEQUENCE [LARGE SCALE GENOMIC DNA]</scope>
    <source>
        <strain evidence="2">E92,LMG 26720,CCM 7988</strain>
    </source>
</reference>
<dbReference type="STRING" id="1079859.SAMN04515674_10767"/>
<evidence type="ECO:0000313" key="2">
    <source>
        <dbReference type="Proteomes" id="UP000199306"/>
    </source>
</evidence>
<evidence type="ECO:0000313" key="1">
    <source>
        <dbReference type="EMBL" id="SFP91963.1"/>
    </source>
</evidence>
<accession>A0A1I5U9K5</accession>
<protein>
    <submittedName>
        <fullName evidence="1">Uncharacterized protein</fullName>
    </submittedName>
</protein>
<dbReference type="OrthoDB" id="952251at2"/>
<keyword evidence="2" id="KW-1185">Reference proteome</keyword>
<dbReference type="AlphaFoldDB" id="A0A1I5U9K5"/>
<organism evidence="1 2">
    <name type="scientific">Pseudarcicella hirudinis</name>
    <dbReference type="NCBI Taxonomy" id="1079859"/>
    <lineage>
        <taxon>Bacteria</taxon>
        <taxon>Pseudomonadati</taxon>
        <taxon>Bacteroidota</taxon>
        <taxon>Cytophagia</taxon>
        <taxon>Cytophagales</taxon>
        <taxon>Flectobacillaceae</taxon>
        <taxon>Pseudarcicella</taxon>
    </lineage>
</organism>